<evidence type="ECO:0000259" key="5">
    <source>
        <dbReference type="PROSITE" id="PS51063"/>
    </source>
</evidence>
<accession>A0A0H5SJ94</accession>
<keyword evidence="7" id="KW-1185">Reference proteome</keyword>
<evidence type="ECO:0000256" key="2">
    <source>
        <dbReference type="ARBA" id="ARBA00023125"/>
    </source>
</evidence>
<proteinExistence type="predicted"/>
<reference evidence="6 7" key="1">
    <citation type="submission" date="2015-06" db="EMBL/GenBank/DDBJ databases">
        <authorList>
            <person name="Wibberg Daniel"/>
        </authorList>
    </citation>
    <scope>NUCLEOTIDE SEQUENCE [LARGE SCALE GENOMIC DNA]</scope>
    <source>
        <strain evidence="6 7">T3/55T</strain>
    </source>
</reference>
<feature type="domain" description="HTH crp-type" evidence="5">
    <location>
        <begin position="154"/>
        <end position="222"/>
    </location>
</feature>
<keyword evidence="1" id="KW-0805">Transcription regulation</keyword>
<organism evidence="6 7">
    <name type="scientific">Herbinix hemicellulosilytica</name>
    <dbReference type="NCBI Taxonomy" id="1564487"/>
    <lineage>
        <taxon>Bacteria</taxon>
        <taxon>Bacillati</taxon>
        <taxon>Bacillota</taxon>
        <taxon>Clostridia</taxon>
        <taxon>Lachnospirales</taxon>
        <taxon>Lachnospiraceae</taxon>
        <taxon>Herbinix</taxon>
    </lineage>
</organism>
<keyword evidence="3" id="KW-0804">Transcription</keyword>
<dbReference type="Pfam" id="PF00027">
    <property type="entry name" value="cNMP_binding"/>
    <property type="match status" value="1"/>
</dbReference>
<dbReference type="InterPro" id="IPR018490">
    <property type="entry name" value="cNMP-bd_dom_sf"/>
</dbReference>
<dbReference type="Gene3D" id="2.60.120.10">
    <property type="entry name" value="Jelly Rolls"/>
    <property type="match status" value="1"/>
</dbReference>
<dbReference type="RefSeq" id="WP_103203637.1">
    <property type="nucleotide sequence ID" value="NZ_CVTD020000026.1"/>
</dbReference>
<dbReference type="EMBL" id="CVTD020000026">
    <property type="protein sequence ID" value="CRZ35559.1"/>
    <property type="molecule type" value="Genomic_DNA"/>
</dbReference>
<protein>
    <recommendedName>
        <fullName evidence="8">CRP-like cAMP-binding protein</fullName>
    </recommendedName>
</protein>
<dbReference type="CDD" id="cd00038">
    <property type="entry name" value="CAP_ED"/>
    <property type="match status" value="1"/>
</dbReference>
<dbReference type="PANTHER" id="PTHR24567">
    <property type="entry name" value="CRP FAMILY TRANSCRIPTIONAL REGULATORY PROTEIN"/>
    <property type="match status" value="1"/>
</dbReference>
<sequence>MEEYFPIFKKSVLFRNIDESNYKHLLGCLGVQVKSYEEEEYILFAGDVINHIGIILSGRAQIMKESLAGNKHIIAILEESDMFAEGIVCTASRMSPVTVQAMEPVKVLLIPYERIIKSCGQTCGYHFTLIQNMMVILGEKNVTLNWKLELLTLKGMREKLASYLLKTSMEYGSNTFQIPLNRTELADFLNVSRTSMCRELSRMKDEGLIDLYGRSFKILDKKRLAQCLE</sequence>
<keyword evidence="2" id="KW-0238">DNA-binding</keyword>
<dbReference type="InterPro" id="IPR036390">
    <property type="entry name" value="WH_DNA-bd_sf"/>
</dbReference>
<dbReference type="GO" id="GO:0005829">
    <property type="term" value="C:cytosol"/>
    <property type="evidence" value="ECO:0007669"/>
    <property type="project" value="TreeGrafter"/>
</dbReference>
<gene>
    <name evidence="6" type="ORF">HHT355_2373</name>
</gene>
<dbReference type="Proteomes" id="UP000236497">
    <property type="component" value="Unassembled WGS sequence"/>
</dbReference>
<evidence type="ECO:0000313" key="7">
    <source>
        <dbReference type="Proteomes" id="UP000236497"/>
    </source>
</evidence>
<dbReference type="Pfam" id="PF13545">
    <property type="entry name" value="HTH_Crp_2"/>
    <property type="match status" value="1"/>
</dbReference>
<name>A0A0H5SJ94_HERHM</name>
<dbReference type="PANTHER" id="PTHR24567:SF58">
    <property type="entry name" value="CYCLIC AMP-BINDING REGULATORY PROTEIN"/>
    <property type="match status" value="1"/>
</dbReference>
<dbReference type="InterPro" id="IPR050397">
    <property type="entry name" value="Env_Response_Regulators"/>
</dbReference>
<dbReference type="SMART" id="SM00100">
    <property type="entry name" value="cNMP"/>
    <property type="match status" value="1"/>
</dbReference>
<dbReference type="GO" id="GO:0003677">
    <property type="term" value="F:DNA binding"/>
    <property type="evidence" value="ECO:0007669"/>
    <property type="project" value="UniProtKB-KW"/>
</dbReference>
<evidence type="ECO:0000259" key="4">
    <source>
        <dbReference type="PROSITE" id="PS50042"/>
    </source>
</evidence>
<dbReference type="PROSITE" id="PS50042">
    <property type="entry name" value="CNMP_BINDING_3"/>
    <property type="match status" value="1"/>
</dbReference>
<evidence type="ECO:0008006" key="8">
    <source>
        <dbReference type="Google" id="ProtNLM"/>
    </source>
</evidence>
<dbReference type="GO" id="GO:0003700">
    <property type="term" value="F:DNA-binding transcription factor activity"/>
    <property type="evidence" value="ECO:0007669"/>
    <property type="project" value="TreeGrafter"/>
</dbReference>
<dbReference type="SMART" id="SM00419">
    <property type="entry name" value="HTH_CRP"/>
    <property type="match status" value="1"/>
</dbReference>
<feature type="domain" description="Cyclic nucleotide-binding" evidence="4">
    <location>
        <begin position="13"/>
        <end position="110"/>
    </location>
</feature>
<dbReference type="SUPFAM" id="SSF46785">
    <property type="entry name" value="Winged helix' DNA-binding domain"/>
    <property type="match status" value="1"/>
</dbReference>
<evidence type="ECO:0000313" key="6">
    <source>
        <dbReference type="EMBL" id="CRZ35559.1"/>
    </source>
</evidence>
<evidence type="ECO:0000256" key="1">
    <source>
        <dbReference type="ARBA" id="ARBA00023015"/>
    </source>
</evidence>
<dbReference type="InterPro" id="IPR012318">
    <property type="entry name" value="HTH_CRP"/>
</dbReference>
<evidence type="ECO:0000256" key="3">
    <source>
        <dbReference type="ARBA" id="ARBA00023163"/>
    </source>
</evidence>
<dbReference type="OrthoDB" id="9774616at2"/>
<dbReference type="PROSITE" id="PS51063">
    <property type="entry name" value="HTH_CRP_2"/>
    <property type="match status" value="1"/>
</dbReference>
<dbReference type="SUPFAM" id="SSF51206">
    <property type="entry name" value="cAMP-binding domain-like"/>
    <property type="match status" value="1"/>
</dbReference>
<dbReference type="InterPro" id="IPR014710">
    <property type="entry name" value="RmlC-like_jellyroll"/>
</dbReference>
<dbReference type="AlphaFoldDB" id="A0A0H5SJ94"/>
<dbReference type="InterPro" id="IPR000595">
    <property type="entry name" value="cNMP-bd_dom"/>
</dbReference>